<keyword evidence="2" id="KW-1185">Reference proteome</keyword>
<gene>
    <name evidence="1" type="ORF">GRJ2_002966100</name>
</gene>
<name>A0ABC9Y6V3_GRUJA</name>
<protein>
    <submittedName>
        <fullName evidence="1">Uncharacterized protein</fullName>
    </submittedName>
</protein>
<organism evidence="1 2">
    <name type="scientific">Grus japonensis</name>
    <name type="common">Japanese crane</name>
    <name type="synonym">Red-crowned crane</name>
    <dbReference type="NCBI Taxonomy" id="30415"/>
    <lineage>
        <taxon>Eukaryota</taxon>
        <taxon>Metazoa</taxon>
        <taxon>Chordata</taxon>
        <taxon>Craniata</taxon>
        <taxon>Vertebrata</taxon>
        <taxon>Euteleostomi</taxon>
        <taxon>Archelosauria</taxon>
        <taxon>Archosauria</taxon>
        <taxon>Dinosauria</taxon>
        <taxon>Saurischia</taxon>
        <taxon>Theropoda</taxon>
        <taxon>Coelurosauria</taxon>
        <taxon>Aves</taxon>
        <taxon>Neognathae</taxon>
        <taxon>Neoaves</taxon>
        <taxon>Gruiformes</taxon>
        <taxon>Gruidae</taxon>
        <taxon>Grus</taxon>
    </lineage>
</organism>
<sequence length="99" mass="11159">MPEQQTKMLRHPLNVPGSWFLGDGNGLVRLCSNRDALAPLLFGNTWELSDNQSPPDNLVHLYLSRGPKGGDARKVLSLRNWWKVPEPVIIRAGLEWKST</sequence>
<evidence type="ECO:0000313" key="1">
    <source>
        <dbReference type="EMBL" id="GAB0205005.1"/>
    </source>
</evidence>
<accession>A0ABC9Y6V3</accession>
<proteinExistence type="predicted"/>
<reference evidence="1 2" key="1">
    <citation type="submission" date="2024-06" db="EMBL/GenBank/DDBJ databases">
        <title>The draft genome of Grus japonensis, version 3.</title>
        <authorList>
            <person name="Nabeshima K."/>
            <person name="Suzuki S."/>
            <person name="Onuma M."/>
        </authorList>
    </citation>
    <scope>NUCLEOTIDE SEQUENCE [LARGE SCALE GENOMIC DNA]</scope>
    <source>
        <strain evidence="1 2">451A</strain>
    </source>
</reference>
<dbReference type="EMBL" id="BAAFJT010000040">
    <property type="protein sequence ID" value="GAB0205005.1"/>
    <property type="molecule type" value="Genomic_DNA"/>
</dbReference>
<comment type="caution">
    <text evidence="1">The sequence shown here is derived from an EMBL/GenBank/DDBJ whole genome shotgun (WGS) entry which is preliminary data.</text>
</comment>
<dbReference type="AlphaFoldDB" id="A0ABC9Y6V3"/>
<evidence type="ECO:0000313" key="2">
    <source>
        <dbReference type="Proteomes" id="UP001623348"/>
    </source>
</evidence>
<dbReference type="Proteomes" id="UP001623348">
    <property type="component" value="Unassembled WGS sequence"/>
</dbReference>